<keyword evidence="2" id="KW-1185">Reference proteome</keyword>
<protein>
    <recommendedName>
        <fullName evidence="3">Acyl carrier protein</fullName>
    </recommendedName>
</protein>
<gene>
    <name evidence="1" type="ORF">QJV33_10655</name>
</gene>
<reference evidence="1" key="1">
    <citation type="submission" date="2023-05" db="EMBL/GenBank/DDBJ databases">
        <title>Whole genome sequence of Commensalibacter sp.</title>
        <authorList>
            <person name="Charoenyingcharoen P."/>
            <person name="Yukphan P."/>
        </authorList>
    </citation>
    <scope>NUCLEOTIDE SEQUENCE</scope>
    <source>
        <strain evidence="1">TBRC 10068</strain>
    </source>
</reference>
<evidence type="ECO:0000313" key="1">
    <source>
        <dbReference type="EMBL" id="MDI2113730.1"/>
    </source>
</evidence>
<comment type="caution">
    <text evidence="1">The sequence shown here is derived from an EMBL/GenBank/DDBJ whole genome shotgun (WGS) entry which is preliminary data.</text>
</comment>
<evidence type="ECO:0000313" key="2">
    <source>
        <dbReference type="Proteomes" id="UP001431775"/>
    </source>
</evidence>
<dbReference type="EMBL" id="JASBAN010000001">
    <property type="protein sequence ID" value="MDI2113730.1"/>
    <property type="molecule type" value="Genomic_DNA"/>
</dbReference>
<dbReference type="RefSeq" id="WP_281463309.1">
    <property type="nucleotide sequence ID" value="NZ_JASBAN010000001.1"/>
</dbReference>
<sequence>MELIKIVDKQAGISFSYDELLVVNNIFNEVCNGIDVFEFETRIGKSKEEVCCLLKKLGNILDQIEND</sequence>
<organism evidence="1 2">
    <name type="scientific">Commensalibacter nepenthis</name>
    <dbReference type="NCBI Taxonomy" id="3043872"/>
    <lineage>
        <taxon>Bacteria</taxon>
        <taxon>Pseudomonadati</taxon>
        <taxon>Pseudomonadota</taxon>
        <taxon>Alphaproteobacteria</taxon>
        <taxon>Acetobacterales</taxon>
        <taxon>Acetobacteraceae</taxon>
    </lineage>
</organism>
<name>A0ABT6QBN5_9PROT</name>
<evidence type="ECO:0008006" key="3">
    <source>
        <dbReference type="Google" id="ProtNLM"/>
    </source>
</evidence>
<accession>A0ABT6QBN5</accession>
<proteinExistence type="predicted"/>
<dbReference type="Proteomes" id="UP001431775">
    <property type="component" value="Unassembled WGS sequence"/>
</dbReference>